<dbReference type="GO" id="GO:0016787">
    <property type="term" value="F:hydrolase activity"/>
    <property type="evidence" value="ECO:0007669"/>
    <property type="project" value="UniProtKB-KW"/>
</dbReference>
<name>A0A916IYU5_9BURK</name>
<dbReference type="PANTHER" id="PTHR47572">
    <property type="entry name" value="LIPOPROTEIN-RELATED"/>
    <property type="match status" value="1"/>
</dbReference>
<keyword evidence="1" id="KW-0378">Hydrolase</keyword>
<evidence type="ECO:0000313" key="3">
    <source>
        <dbReference type="EMBL" id="CAG2155098.1"/>
    </source>
</evidence>
<accession>A0A916IYU5</accession>
<gene>
    <name evidence="3" type="ORF">LMG31506_05281</name>
</gene>
<evidence type="ECO:0000259" key="2">
    <source>
        <dbReference type="Pfam" id="PF08450"/>
    </source>
</evidence>
<reference evidence="3" key="1">
    <citation type="submission" date="2021-03" db="EMBL/GenBank/DDBJ databases">
        <authorList>
            <person name="Peeters C."/>
        </authorList>
    </citation>
    <scope>NUCLEOTIDE SEQUENCE</scope>
    <source>
        <strain evidence="3">LMG 31506</strain>
    </source>
</reference>
<dbReference type="Gene3D" id="2.120.10.30">
    <property type="entry name" value="TolB, C-terminal domain"/>
    <property type="match status" value="3"/>
</dbReference>
<dbReference type="InterPro" id="IPR051262">
    <property type="entry name" value="SMP-30/CGR1_Lactonase"/>
</dbReference>
<dbReference type="InterPro" id="IPR013658">
    <property type="entry name" value="SGL"/>
</dbReference>
<organism evidence="3 4">
    <name type="scientific">Cupriavidus yeoncheonensis</name>
    <dbReference type="NCBI Taxonomy" id="1462994"/>
    <lineage>
        <taxon>Bacteria</taxon>
        <taxon>Pseudomonadati</taxon>
        <taxon>Pseudomonadota</taxon>
        <taxon>Betaproteobacteria</taxon>
        <taxon>Burkholderiales</taxon>
        <taxon>Burkholderiaceae</taxon>
        <taxon>Cupriavidus</taxon>
    </lineage>
</organism>
<dbReference type="InterPro" id="IPR011042">
    <property type="entry name" value="6-blade_b-propeller_TolB-like"/>
</dbReference>
<dbReference type="Pfam" id="PF08450">
    <property type="entry name" value="SGL"/>
    <property type="match status" value="1"/>
</dbReference>
<protein>
    <recommendedName>
        <fullName evidence="2">SMP-30/Gluconolactonase/LRE-like region domain-containing protein</fullName>
    </recommendedName>
</protein>
<evidence type="ECO:0000313" key="4">
    <source>
        <dbReference type="Proteomes" id="UP000672934"/>
    </source>
</evidence>
<proteinExistence type="predicted"/>
<dbReference type="SUPFAM" id="SSF63829">
    <property type="entry name" value="Calcium-dependent phosphotriesterase"/>
    <property type="match status" value="1"/>
</dbReference>
<dbReference type="EMBL" id="CAJPUY010000024">
    <property type="protein sequence ID" value="CAG2155098.1"/>
    <property type="molecule type" value="Genomic_DNA"/>
</dbReference>
<sequence>MRMIKAQRMPILPMLILLVLLATPLAARAWERGKVETFATLPAGEAHPEGITVDREGNVYVVTVAANKPRTSEGTLLVFNPQGKHLRTVRIKGSSRLLLDLGFHPRTGQLLVVDYLGAKVLSVDPGTGASSVFMTVTSKNPGLDGMTFDPAGNVYVTDAHQGIIWKVGPDGGEASAWVTSALLKPTRIPPTIGANGLAFNNRKTALFVANTANDTVVKIPVTGSTLEPGTPEVFVNRIGGGPDGLIIDEHDNLWIACNQSNEILVLEPAQGQVIAKLGDFGGIDRKGAPIGFLWSNSLVFHGGDVLVTNLSLDVETSLAQLSDELGLAHLKDKNLRTIDGPWAQRVKLHTVSKIKKRIPALAGAELDR</sequence>
<keyword evidence="4" id="KW-1185">Reference proteome</keyword>
<dbReference type="AlphaFoldDB" id="A0A916IYU5"/>
<comment type="caution">
    <text evidence="3">The sequence shown here is derived from an EMBL/GenBank/DDBJ whole genome shotgun (WGS) entry which is preliminary data.</text>
</comment>
<dbReference type="Proteomes" id="UP000672934">
    <property type="component" value="Unassembled WGS sequence"/>
</dbReference>
<evidence type="ECO:0000256" key="1">
    <source>
        <dbReference type="ARBA" id="ARBA00022801"/>
    </source>
</evidence>
<feature type="domain" description="SMP-30/Gluconolactonase/LRE-like region" evidence="2">
    <location>
        <begin position="192"/>
        <end position="276"/>
    </location>
</feature>
<dbReference type="PANTHER" id="PTHR47572:SF4">
    <property type="entry name" value="LACTONASE DRP35"/>
    <property type="match status" value="1"/>
</dbReference>